<evidence type="ECO:0000313" key="3">
    <source>
        <dbReference type="Proteomes" id="UP000076830"/>
    </source>
</evidence>
<dbReference type="InterPro" id="IPR036282">
    <property type="entry name" value="Glutathione-S-Trfase_C_sf"/>
</dbReference>
<protein>
    <submittedName>
        <fullName evidence="2">Stringent starvation protein A</fullName>
    </submittedName>
</protein>
<feature type="domain" description="GST N-terminal" evidence="1">
    <location>
        <begin position="1"/>
        <end position="60"/>
    </location>
</feature>
<keyword evidence="3" id="KW-1185">Reference proteome</keyword>
<dbReference type="SFLD" id="SFLDS00019">
    <property type="entry name" value="Glutathione_Transferase_(cytos"/>
    <property type="match status" value="1"/>
</dbReference>
<evidence type="ECO:0000259" key="1">
    <source>
        <dbReference type="PROSITE" id="PS50404"/>
    </source>
</evidence>
<dbReference type="PATRIC" id="fig|1300342.3.peg.2334"/>
<dbReference type="PANTHER" id="PTHR43968:SF6">
    <property type="entry name" value="GLUTATHIONE S-TRANSFERASE OMEGA"/>
    <property type="match status" value="1"/>
</dbReference>
<reference evidence="2 3" key="1">
    <citation type="submission" date="2016-04" db="EMBL/GenBank/DDBJ databases">
        <title>Complete genome sequence of Dokdonella koreensis DS-123T.</title>
        <authorList>
            <person name="Kim J.F."/>
            <person name="Lee H."/>
            <person name="Kwak M.-J."/>
        </authorList>
    </citation>
    <scope>NUCLEOTIDE SEQUENCE [LARGE SCALE GENOMIC DNA]</scope>
    <source>
        <strain evidence="2 3">DS-123</strain>
    </source>
</reference>
<dbReference type="InterPro" id="IPR050983">
    <property type="entry name" value="GST_Omega/HSP26"/>
</dbReference>
<dbReference type="SFLD" id="SFLDG00358">
    <property type="entry name" value="Main_(cytGST)"/>
    <property type="match status" value="1"/>
</dbReference>
<accession>A0A160DWU9</accession>
<dbReference type="Proteomes" id="UP000076830">
    <property type="component" value="Chromosome"/>
</dbReference>
<proteinExistence type="predicted"/>
<sequence>MLAAKGVSYDLVPVDLDDPPEDLIDLNPYNSVPTLVDRDLVLYDTNVICEYLDERYPHPPLMPVDPLSRARLRMSIVRIENDWLTLVDQIEEGGRGADTARKALRDELVKNIQAFKASKFFLSPEMSLADCALAPLVWRLSSLGVDLPREGQIVLDYGERIFRNPAYMRSLMPEERGLHEMEK</sequence>
<dbReference type="EMBL" id="CP015249">
    <property type="protein sequence ID" value="ANB18403.1"/>
    <property type="molecule type" value="Genomic_DNA"/>
</dbReference>
<dbReference type="InterPro" id="IPR004045">
    <property type="entry name" value="Glutathione_S-Trfase_N"/>
</dbReference>
<evidence type="ECO:0000313" key="2">
    <source>
        <dbReference type="EMBL" id="ANB18403.1"/>
    </source>
</evidence>
<dbReference type="SUPFAM" id="SSF52833">
    <property type="entry name" value="Thioredoxin-like"/>
    <property type="match status" value="1"/>
</dbReference>
<dbReference type="InterPro" id="IPR036249">
    <property type="entry name" value="Thioredoxin-like_sf"/>
</dbReference>
<name>A0A160DWU9_9GAMM</name>
<organism evidence="2 3">
    <name type="scientific">Dokdonella koreensis DS-123</name>
    <dbReference type="NCBI Taxonomy" id="1300342"/>
    <lineage>
        <taxon>Bacteria</taxon>
        <taxon>Pseudomonadati</taxon>
        <taxon>Pseudomonadota</taxon>
        <taxon>Gammaproteobacteria</taxon>
        <taxon>Lysobacterales</taxon>
        <taxon>Rhodanobacteraceae</taxon>
        <taxon>Dokdonella</taxon>
    </lineage>
</organism>
<dbReference type="Gene3D" id="1.20.1050.10">
    <property type="match status" value="1"/>
</dbReference>
<dbReference type="KEGG" id="dko:I596_2395"/>
<dbReference type="PROSITE" id="PS50404">
    <property type="entry name" value="GST_NTER"/>
    <property type="match status" value="1"/>
</dbReference>
<gene>
    <name evidence="2" type="ORF">I596_2395</name>
</gene>
<dbReference type="InterPro" id="IPR040079">
    <property type="entry name" value="Glutathione_S-Trfase"/>
</dbReference>
<dbReference type="AlphaFoldDB" id="A0A160DWU9"/>
<dbReference type="Gene3D" id="3.40.30.10">
    <property type="entry name" value="Glutaredoxin"/>
    <property type="match status" value="1"/>
</dbReference>
<dbReference type="SUPFAM" id="SSF47616">
    <property type="entry name" value="GST C-terminal domain-like"/>
    <property type="match status" value="1"/>
</dbReference>
<dbReference type="Pfam" id="PF13409">
    <property type="entry name" value="GST_N_2"/>
    <property type="match status" value="1"/>
</dbReference>
<dbReference type="STRING" id="1300342.I596_2395"/>
<dbReference type="GO" id="GO:0005737">
    <property type="term" value="C:cytoplasm"/>
    <property type="evidence" value="ECO:0007669"/>
    <property type="project" value="TreeGrafter"/>
</dbReference>
<dbReference type="PANTHER" id="PTHR43968">
    <property type="match status" value="1"/>
</dbReference>